<evidence type="ECO:0000313" key="9">
    <source>
        <dbReference type="EMBL" id="EKY02277.1"/>
    </source>
</evidence>
<evidence type="ECO:0000259" key="8">
    <source>
        <dbReference type="Pfam" id="PF00884"/>
    </source>
</evidence>
<dbReference type="Proteomes" id="UP000010408">
    <property type="component" value="Unassembled WGS sequence"/>
</dbReference>
<dbReference type="AlphaFoldDB" id="L1NGE6"/>
<gene>
    <name evidence="9" type="ORF">HMPREF9134_00666</name>
</gene>
<evidence type="ECO:0000256" key="5">
    <source>
        <dbReference type="ARBA" id="ARBA00022989"/>
    </source>
</evidence>
<proteinExistence type="predicted"/>
<name>L1NGE6_9PORP</name>
<comment type="caution">
    <text evidence="9">The sequence shown here is derived from an EMBL/GenBank/DDBJ whole genome shotgun (WGS) entry which is preliminary data.</text>
</comment>
<dbReference type="EMBL" id="AMEQ01000018">
    <property type="protein sequence ID" value="EKY02277.1"/>
    <property type="molecule type" value="Genomic_DNA"/>
</dbReference>
<dbReference type="PANTHER" id="PTHR30443">
    <property type="entry name" value="INNER MEMBRANE PROTEIN"/>
    <property type="match status" value="1"/>
</dbReference>
<evidence type="ECO:0000256" key="2">
    <source>
        <dbReference type="ARBA" id="ARBA00022475"/>
    </source>
</evidence>
<keyword evidence="2" id="KW-1003">Cell membrane</keyword>
<accession>L1NGE6</accession>
<dbReference type="Gene3D" id="3.40.720.10">
    <property type="entry name" value="Alkaline Phosphatase, subunit A"/>
    <property type="match status" value="1"/>
</dbReference>
<dbReference type="RefSeq" id="WP_005468874.1">
    <property type="nucleotide sequence ID" value="NZ_KB291043.1"/>
</dbReference>
<dbReference type="InterPro" id="IPR040423">
    <property type="entry name" value="PEA_transferase"/>
</dbReference>
<reference evidence="9 10" key="1">
    <citation type="submission" date="2012-05" db="EMBL/GenBank/DDBJ databases">
        <authorList>
            <person name="Weinstock G."/>
            <person name="Sodergren E."/>
            <person name="Lobos E.A."/>
            <person name="Fulton L."/>
            <person name="Fulton R."/>
            <person name="Courtney L."/>
            <person name="Fronick C."/>
            <person name="O'Laughlin M."/>
            <person name="Godfrey J."/>
            <person name="Wilson R.M."/>
            <person name="Miner T."/>
            <person name="Farmer C."/>
            <person name="Delehaunty K."/>
            <person name="Cordes M."/>
            <person name="Minx P."/>
            <person name="Tomlinson C."/>
            <person name="Chen J."/>
            <person name="Wollam A."/>
            <person name="Pepin K.H."/>
            <person name="Bhonagiri V."/>
            <person name="Zhang X."/>
            <person name="Suruliraj S."/>
            <person name="Warren W."/>
            <person name="Mitreva M."/>
            <person name="Mardis E.R."/>
            <person name="Wilson R.K."/>
        </authorList>
    </citation>
    <scope>NUCLEOTIDE SEQUENCE [LARGE SCALE GENOMIC DNA]</scope>
    <source>
        <strain evidence="9 10">F0037</strain>
    </source>
</reference>
<evidence type="ECO:0000256" key="3">
    <source>
        <dbReference type="ARBA" id="ARBA00022679"/>
    </source>
</evidence>
<dbReference type="eggNOG" id="COG2194">
    <property type="taxonomic scope" value="Bacteria"/>
</dbReference>
<feature type="transmembrane region" description="Helical" evidence="7">
    <location>
        <begin position="38"/>
        <end position="61"/>
    </location>
</feature>
<dbReference type="CDD" id="cd16017">
    <property type="entry name" value="LptA"/>
    <property type="match status" value="1"/>
</dbReference>
<dbReference type="GO" id="GO:0016776">
    <property type="term" value="F:phosphotransferase activity, phosphate group as acceptor"/>
    <property type="evidence" value="ECO:0007669"/>
    <property type="project" value="TreeGrafter"/>
</dbReference>
<keyword evidence="6 7" id="KW-0472">Membrane</keyword>
<dbReference type="PATRIC" id="fig|1127696.3.peg.593"/>
<dbReference type="GO" id="GO:0009244">
    <property type="term" value="P:lipopolysaccharide core region biosynthetic process"/>
    <property type="evidence" value="ECO:0007669"/>
    <property type="project" value="TreeGrafter"/>
</dbReference>
<dbReference type="InterPro" id="IPR017850">
    <property type="entry name" value="Alkaline_phosphatase_core_sf"/>
</dbReference>
<evidence type="ECO:0000256" key="4">
    <source>
        <dbReference type="ARBA" id="ARBA00022692"/>
    </source>
</evidence>
<evidence type="ECO:0000256" key="6">
    <source>
        <dbReference type="ARBA" id="ARBA00023136"/>
    </source>
</evidence>
<evidence type="ECO:0000256" key="7">
    <source>
        <dbReference type="SAM" id="Phobius"/>
    </source>
</evidence>
<dbReference type="InterPro" id="IPR000917">
    <property type="entry name" value="Sulfatase_N"/>
</dbReference>
<keyword evidence="5 7" id="KW-1133">Transmembrane helix</keyword>
<dbReference type="GO" id="GO:0005886">
    <property type="term" value="C:plasma membrane"/>
    <property type="evidence" value="ECO:0007669"/>
    <property type="project" value="UniProtKB-SubCell"/>
</dbReference>
<feature type="transmembrane region" description="Helical" evidence="7">
    <location>
        <begin position="9"/>
        <end position="26"/>
    </location>
</feature>
<feature type="transmembrane region" description="Helical" evidence="7">
    <location>
        <begin position="73"/>
        <end position="94"/>
    </location>
</feature>
<organism evidence="9 10">
    <name type="scientific">Porphyromonas catoniae F0037</name>
    <dbReference type="NCBI Taxonomy" id="1127696"/>
    <lineage>
        <taxon>Bacteria</taxon>
        <taxon>Pseudomonadati</taxon>
        <taxon>Bacteroidota</taxon>
        <taxon>Bacteroidia</taxon>
        <taxon>Bacteroidales</taxon>
        <taxon>Porphyromonadaceae</taxon>
        <taxon>Porphyromonas</taxon>
    </lineage>
</organism>
<keyword evidence="3" id="KW-0808">Transferase</keyword>
<dbReference type="InterPro" id="IPR058130">
    <property type="entry name" value="PEA_transf_C"/>
</dbReference>
<keyword evidence="4 7" id="KW-0812">Transmembrane</keyword>
<dbReference type="SUPFAM" id="SSF53649">
    <property type="entry name" value="Alkaline phosphatase-like"/>
    <property type="match status" value="1"/>
</dbReference>
<dbReference type="PANTHER" id="PTHR30443:SF2">
    <property type="entry name" value="PHOSPHOETHANOLAMINE TRANSFERASE EPTC"/>
    <property type="match status" value="1"/>
</dbReference>
<feature type="transmembrane region" description="Helical" evidence="7">
    <location>
        <begin position="130"/>
        <end position="150"/>
    </location>
</feature>
<evidence type="ECO:0000313" key="10">
    <source>
        <dbReference type="Proteomes" id="UP000010408"/>
    </source>
</evidence>
<dbReference type="STRING" id="1127696.HMPREF9134_00666"/>
<sequence length="577" mass="65576">MERIKANNWIPLFILLLNTFIGIYYLSKAGSFTGEQSIMGIGLILIKTLFRATLWASLIWWICAAPKGKKISWLITSFLLSLVVILHFFESFLINLYGMYYSHPIILAIAGTNHQEASEYWTANFSLLPLVRPTIELAIAIAITHIYNNLRTRKPTIPYKKYSYHWYAYLLSIFLVLTNLLGTLPRTYSWVMNFGMAYDQTISPMDRLLWNSIGFMHETNKIHASMDNMKKLDLGELCVENTLGNHTIVIIIGETLRRDYMHCYGYPLSNTPHLDSLIEEGGFIMYTNVVSPAASTSESLTRVLTTAMLDRPTPWYESPAINMILSKAGYETAWTSNQESTGAIVQAVNIIASLSDHIKYVNARSIDGDRDTRAANYDEDVLPCLLHNQGERKGNVSEKLAQFIHLEGSHPLYNKRFPKSYARFASKDIPMSIGTDEKQVVADYVNSVYYNDYVVSEIIKQYKNEKALIIYFSDHGQVLYDDPSNPSYAGHGRTIGGMSIPFLVYLTPSMRTEHPELYNKVLAAKDRCIMNDLFTHSLCELLGIKMKYSDDSLSFFSPGYNESRPRSIDNLGKLNVL</sequence>
<evidence type="ECO:0000256" key="1">
    <source>
        <dbReference type="ARBA" id="ARBA00004651"/>
    </source>
</evidence>
<feature type="transmembrane region" description="Helical" evidence="7">
    <location>
        <begin position="162"/>
        <end position="182"/>
    </location>
</feature>
<comment type="subcellular location">
    <subcellularLocation>
        <location evidence="1">Cell membrane</location>
        <topology evidence="1">Multi-pass membrane protein</topology>
    </subcellularLocation>
</comment>
<feature type="domain" description="Sulfatase N-terminal" evidence="8">
    <location>
        <begin position="247"/>
        <end position="543"/>
    </location>
</feature>
<dbReference type="Pfam" id="PF00884">
    <property type="entry name" value="Sulfatase"/>
    <property type="match status" value="1"/>
</dbReference>
<dbReference type="HOGENOM" id="CLU_018534_3_1_10"/>
<protein>
    <submittedName>
        <fullName evidence="9">Arylsulfatase</fullName>
    </submittedName>
</protein>